<evidence type="ECO:0000256" key="2">
    <source>
        <dbReference type="ARBA" id="ARBA00009347"/>
    </source>
</evidence>
<name>A0A7X2Z6H4_9BACL</name>
<dbReference type="SUPFAM" id="SSF47203">
    <property type="entry name" value="Acyl-CoA dehydrogenase C-terminal domain-like"/>
    <property type="match status" value="1"/>
</dbReference>
<comment type="cofactor">
    <cofactor evidence="1 7">
        <name>FAD</name>
        <dbReference type="ChEBI" id="CHEBI:57692"/>
    </cofactor>
</comment>
<dbReference type="PANTHER" id="PTHR43884">
    <property type="entry name" value="ACYL-COA DEHYDROGENASE"/>
    <property type="match status" value="1"/>
</dbReference>
<organism evidence="12 13">
    <name type="scientific">Paenibacillus validus</name>
    <dbReference type="NCBI Taxonomy" id="44253"/>
    <lineage>
        <taxon>Bacteria</taxon>
        <taxon>Bacillati</taxon>
        <taxon>Bacillota</taxon>
        <taxon>Bacilli</taxon>
        <taxon>Bacillales</taxon>
        <taxon>Paenibacillaceae</taxon>
        <taxon>Paenibacillus</taxon>
    </lineage>
</organism>
<keyword evidence="13" id="KW-1185">Reference proteome</keyword>
<feature type="domain" description="Acyl-CoA dehydrogenase-like C-terminal" evidence="11">
    <location>
        <begin position="455"/>
        <end position="556"/>
    </location>
</feature>
<evidence type="ECO:0000256" key="1">
    <source>
        <dbReference type="ARBA" id="ARBA00001974"/>
    </source>
</evidence>
<evidence type="ECO:0000256" key="4">
    <source>
        <dbReference type="ARBA" id="ARBA00022827"/>
    </source>
</evidence>
<dbReference type="InterPro" id="IPR036250">
    <property type="entry name" value="AcylCo_DH-like_C"/>
</dbReference>
<dbReference type="Gene3D" id="1.10.540.10">
    <property type="entry name" value="Acyl-CoA dehydrogenase/oxidase, N-terminal domain"/>
    <property type="match status" value="1"/>
</dbReference>
<evidence type="ECO:0000259" key="8">
    <source>
        <dbReference type="Pfam" id="PF00441"/>
    </source>
</evidence>
<dbReference type="Pfam" id="PF02770">
    <property type="entry name" value="Acyl-CoA_dh_M"/>
    <property type="match status" value="1"/>
</dbReference>
<evidence type="ECO:0000313" key="13">
    <source>
        <dbReference type="Proteomes" id="UP000450917"/>
    </source>
</evidence>
<dbReference type="FunFam" id="1.10.540.10:FF:000001">
    <property type="entry name" value="Very long-chain-specific acyl-CoA dehydrogenase, mitochondrial"/>
    <property type="match status" value="1"/>
</dbReference>
<feature type="domain" description="Acyl-CoA dehydrogenase/oxidase C-terminal" evidence="8">
    <location>
        <begin position="248"/>
        <end position="412"/>
    </location>
</feature>
<dbReference type="InterPro" id="IPR049426">
    <property type="entry name" value="Acyl-CoA-dh-like_C"/>
</dbReference>
<dbReference type="PROSITE" id="PS00072">
    <property type="entry name" value="ACYL_COA_DH_1"/>
    <property type="match status" value="1"/>
</dbReference>
<evidence type="ECO:0000259" key="10">
    <source>
        <dbReference type="Pfam" id="PF02771"/>
    </source>
</evidence>
<evidence type="ECO:0000259" key="9">
    <source>
        <dbReference type="Pfam" id="PF02770"/>
    </source>
</evidence>
<dbReference type="Pfam" id="PF02771">
    <property type="entry name" value="Acyl-CoA_dh_N"/>
    <property type="match status" value="1"/>
</dbReference>
<dbReference type="InterPro" id="IPR037069">
    <property type="entry name" value="AcylCoA_DH/ox_N_sf"/>
</dbReference>
<dbReference type="GO" id="GO:0003995">
    <property type="term" value="F:acyl-CoA dehydrogenase activity"/>
    <property type="evidence" value="ECO:0007669"/>
    <property type="project" value="InterPro"/>
</dbReference>
<dbReference type="FunFam" id="2.40.110.10:FF:000001">
    <property type="entry name" value="Acyl-CoA dehydrogenase, mitochondrial"/>
    <property type="match status" value="1"/>
</dbReference>
<keyword evidence="3 7" id="KW-0285">Flavoprotein</keyword>
<comment type="catalytic activity">
    <reaction evidence="6">
        <text>a 2,3-saturated acyl-CoA + A = a 2,3-dehydroacyl-CoA + AH2</text>
        <dbReference type="Rhea" id="RHEA:48608"/>
        <dbReference type="ChEBI" id="CHEBI:13193"/>
        <dbReference type="ChEBI" id="CHEBI:17499"/>
        <dbReference type="ChEBI" id="CHEBI:60015"/>
        <dbReference type="ChEBI" id="CHEBI:65111"/>
    </reaction>
</comment>
<gene>
    <name evidence="12" type="ORF">GNP93_01040</name>
</gene>
<dbReference type="RefSeq" id="WP_054797134.1">
    <property type="nucleotide sequence ID" value="NZ_JARTHJ010000067.1"/>
</dbReference>
<dbReference type="SUPFAM" id="SSF56645">
    <property type="entry name" value="Acyl-CoA dehydrogenase NM domain-like"/>
    <property type="match status" value="1"/>
</dbReference>
<dbReference type="FunFam" id="1.20.140.10:FF:000019">
    <property type="entry name" value="Acyl-CoA dehydrogenase"/>
    <property type="match status" value="1"/>
</dbReference>
<evidence type="ECO:0000259" key="11">
    <source>
        <dbReference type="Pfam" id="PF21263"/>
    </source>
</evidence>
<dbReference type="Pfam" id="PF21263">
    <property type="entry name" value="Acyl-CoA-dh_C"/>
    <property type="match status" value="1"/>
</dbReference>
<dbReference type="InterPro" id="IPR009100">
    <property type="entry name" value="AcylCoA_DH/oxidase_NM_dom_sf"/>
</dbReference>
<dbReference type="Pfam" id="PF00441">
    <property type="entry name" value="Acyl-CoA_dh_1"/>
    <property type="match status" value="1"/>
</dbReference>
<evidence type="ECO:0000256" key="6">
    <source>
        <dbReference type="ARBA" id="ARBA00052546"/>
    </source>
</evidence>
<keyword evidence="4 7" id="KW-0274">FAD</keyword>
<keyword evidence="5 7" id="KW-0560">Oxidoreductase</keyword>
<feature type="domain" description="Acyl-CoA oxidase/dehydrogenase middle" evidence="9">
    <location>
        <begin position="143"/>
        <end position="236"/>
    </location>
</feature>
<dbReference type="InterPro" id="IPR013786">
    <property type="entry name" value="AcylCoA_DH/ox_N"/>
</dbReference>
<dbReference type="InterPro" id="IPR046373">
    <property type="entry name" value="Acyl-CoA_Oxase/DH_mid-dom_sf"/>
</dbReference>
<dbReference type="InterPro" id="IPR006091">
    <property type="entry name" value="Acyl-CoA_Oxase/DH_mid-dom"/>
</dbReference>
<dbReference type="PANTHER" id="PTHR43884:SF12">
    <property type="entry name" value="ISOVALERYL-COA DEHYDROGENASE, MITOCHONDRIAL-RELATED"/>
    <property type="match status" value="1"/>
</dbReference>
<dbReference type="Gene3D" id="2.40.110.10">
    <property type="entry name" value="Butyryl-CoA Dehydrogenase, subunit A, domain 2"/>
    <property type="match status" value="1"/>
</dbReference>
<dbReference type="Gene3D" id="1.20.140.10">
    <property type="entry name" value="Butyryl-CoA Dehydrogenase, subunit A, domain 3"/>
    <property type="match status" value="2"/>
</dbReference>
<reference evidence="12 13" key="1">
    <citation type="submission" date="2019-11" db="EMBL/GenBank/DDBJ databases">
        <title>Draft genome sequences of five Paenibacillus species of dairy origin.</title>
        <authorList>
            <person name="Olajide A.M."/>
            <person name="Chen S."/>
            <person name="Lapointe G."/>
        </authorList>
    </citation>
    <scope>NUCLEOTIDE SEQUENCE [LARGE SCALE GENOMIC DNA]</scope>
    <source>
        <strain evidence="12 13">2CS3</strain>
    </source>
</reference>
<dbReference type="InterPro" id="IPR006089">
    <property type="entry name" value="Acyl-CoA_DH_CS"/>
</dbReference>
<dbReference type="InterPro" id="IPR009075">
    <property type="entry name" value="AcylCo_DH/oxidase_C"/>
</dbReference>
<dbReference type="Proteomes" id="UP000450917">
    <property type="component" value="Unassembled WGS sequence"/>
</dbReference>
<sequence length="586" mass="64268">MNKIVGGSFLVQEADLNRIVTPEDFTEEQRMIAQLADDFVTNELEPLEEEMEHQLNVELTKEKLRTAGELGLLSAEVPERYEGLDVDKVSALLINEKIVRATSFFISYGGQTGIGSLPIVFFGNDEQKRRYLPGIAAGEKLAAYALTEASSGTDALGAKTHAKLSGDGAYYILNGTKQFISGSSFADVFIVFAKVNGTDFSAFIVERSFDGLHIGPEEKKMGLKGSSTCSLTLEDVKVPVENLLGEVGKGHLIAFNILNLGRLKLAAGGLGLSKAAIEISAAYANERKQFDRPIASFPLIGKKLADMNIRTFALESMIYRTAGLLDEGLSVLDHSHPNVDSLSAKAISEYALECSINKVFGSEVLDFVVDEGLQIHGGYGYIQEYRIERMYRDSRIFRIFEGTNEINRMLIPDTLVKRAFKGELPLLEKPGELQSVPSSSAGETLELEARLIANAKHTFQWLLAQAVQRYDKKLSQEQEIAGNLADIVISIYAMESVLLRTKKMMARTREDQARHAIQMTIAFVHETVDRIASWAKEMICAVLSGDALLAALAALTKATASVPAVNLIDLKRSVASRVIDAEKYVV</sequence>
<protein>
    <submittedName>
        <fullName evidence="12">Acyl-CoA dehydrogenase</fullName>
    </submittedName>
</protein>
<proteinExistence type="inferred from homology"/>
<comment type="similarity">
    <text evidence="2 7">Belongs to the acyl-CoA dehydrogenase family.</text>
</comment>
<evidence type="ECO:0000256" key="5">
    <source>
        <dbReference type="ARBA" id="ARBA00023002"/>
    </source>
</evidence>
<feature type="domain" description="Acyl-CoA dehydrogenase/oxidase N-terminal" evidence="10">
    <location>
        <begin position="26"/>
        <end position="139"/>
    </location>
</feature>
<evidence type="ECO:0000256" key="3">
    <source>
        <dbReference type="ARBA" id="ARBA00022630"/>
    </source>
</evidence>
<dbReference type="EMBL" id="WNZX01000001">
    <property type="protein sequence ID" value="MUG69253.1"/>
    <property type="molecule type" value="Genomic_DNA"/>
</dbReference>
<dbReference type="AlphaFoldDB" id="A0A7X2Z6H4"/>
<evidence type="ECO:0000313" key="12">
    <source>
        <dbReference type="EMBL" id="MUG69253.1"/>
    </source>
</evidence>
<accession>A0A7X2Z6H4</accession>
<comment type="caution">
    <text evidence="12">The sequence shown here is derived from an EMBL/GenBank/DDBJ whole genome shotgun (WGS) entry which is preliminary data.</text>
</comment>
<dbReference type="PROSITE" id="PS00073">
    <property type="entry name" value="ACYL_COA_DH_2"/>
    <property type="match status" value="1"/>
</dbReference>
<dbReference type="GO" id="GO:0050660">
    <property type="term" value="F:flavin adenine dinucleotide binding"/>
    <property type="evidence" value="ECO:0007669"/>
    <property type="project" value="InterPro"/>
</dbReference>
<evidence type="ECO:0000256" key="7">
    <source>
        <dbReference type="RuleBase" id="RU362125"/>
    </source>
</evidence>